<dbReference type="HAMAP" id="MF_03152">
    <property type="entry name" value="TRM5"/>
    <property type="match status" value="1"/>
</dbReference>
<evidence type="ECO:0000256" key="2">
    <source>
        <dbReference type="ARBA" id="ARBA00022490"/>
    </source>
</evidence>
<dbReference type="EMBL" id="CAJOBZ010000002">
    <property type="protein sequence ID" value="CAF4755400.1"/>
    <property type="molecule type" value="Genomic_DNA"/>
</dbReference>
<feature type="binding site" evidence="11">
    <location>
        <begin position="279"/>
        <end position="280"/>
    </location>
    <ligand>
        <name>S-adenosyl-L-methionine</name>
        <dbReference type="ChEBI" id="CHEBI:59789"/>
    </ligand>
</feature>
<dbReference type="GO" id="GO:0005759">
    <property type="term" value="C:mitochondrial matrix"/>
    <property type="evidence" value="ECO:0007669"/>
    <property type="project" value="UniProtKB-SubCell"/>
</dbReference>
<feature type="binding site" evidence="11">
    <location>
        <position position="241"/>
    </location>
    <ligand>
        <name>S-adenosyl-L-methionine</name>
        <dbReference type="ChEBI" id="CHEBI:59789"/>
    </ligand>
</feature>
<keyword evidence="3 11" id="KW-0489">Methyltransferase</keyword>
<evidence type="ECO:0000256" key="4">
    <source>
        <dbReference type="ARBA" id="ARBA00022679"/>
    </source>
</evidence>
<dbReference type="InterPro" id="IPR025792">
    <property type="entry name" value="tRNA_Gua_MeTrfase_euk"/>
</dbReference>
<keyword evidence="6 11" id="KW-0819">tRNA processing</keyword>
<evidence type="ECO:0000256" key="10">
    <source>
        <dbReference type="ARBA" id="ARBA00047783"/>
    </source>
</evidence>
<dbReference type="InterPro" id="IPR056744">
    <property type="entry name" value="TRM5/TYW2-like_N"/>
</dbReference>
<dbReference type="CDD" id="cd02440">
    <property type="entry name" value="AdoMet_MTases"/>
    <property type="match status" value="1"/>
</dbReference>
<comment type="similarity">
    <text evidence="1">Belongs to the class I-like SAM-binding methyltransferase superfamily. TRM5/TYW2 family.</text>
</comment>
<keyword evidence="4 11" id="KW-0808">Transferase</keyword>
<comment type="function">
    <text evidence="11">Specifically methylates the N1 position of guanosine-37 in various cytoplasmic and mitochondrial tRNAs. Methylation is not dependent on the nature of the nucleoside 5' of the target nucleoside. This is the first step in the biosynthesis of wybutosine (yW), a modified base adjacent to the anticodon of tRNAs and required for accurate decoding.</text>
</comment>
<organism evidence="13 14">
    <name type="scientific">Pieris macdunnoughi</name>
    <dbReference type="NCBI Taxonomy" id="345717"/>
    <lineage>
        <taxon>Eukaryota</taxon>
        <taxon>Metazoa</taxon>
        <taxon>Ecdysozoa</taxon>
        <taxon>Arthropoda</taxon>
        <taxon>Hexapoda</taxon>
        <taxon>Insecta</taxon>
        <taxon>Pterygota</taxon>
        <taxon>Neoptera</taxon>
        <taxon>Endopterygota</taxon>
        <taxon>Lepidoptera</taxon>
        <taxon>Glossata</taxon>
        <taxon>Ditrysia</taxon>
        <taxon>Papilionoidea</taxon>
        <taxon>Pieridae</taxon>
        <taxon>Pierinae</taxon>
        <taxon>Pieris</taxon>
    </lineage>
</organism>
<dbReference type="GO" id="GO:0005634">
    <property type="term" value="C:nucleus"/>
    <property type="evidence" value="ECO:0007669"/>
    <property type="project" value="UniProtKB-SubCell"/>
</dbReference>
<reference evidence="13" key="1">
    <citation type="submission" date="2021-02" db="EMBL/GenBank/DDBJ databases">
        <authorList>
            <person name="Steward A R."/>
        </authorList>
    </citation>
    <scope>NUCLEOTIDE SEQUENCE</scope>
</reference>
<evidence type="ECO:0000313" key="14">
    <source>
        <dbReference type="Proteomes" id="UP000663880"/>
    </source>
</evidence>
<dbReference type="PANTHER" id="PTHR23245:SF36">
    <property type="entry name" value="TRNA (GUANINE(37)-N1)-METHYLTRANSFERASE"/>
    <property type="match status" value="1"/>
</dbReference>
<keyword evidence="2 11" id="KW-0963">Cytoplasm</keyword>
<sequence>MTVTQIQNIFQKLFTRMSVSVSLAPIGVRGMKVLDREKFLRNVSVPVLEVTEDKLAKTTPIVKPYFLKLENFKPVQNYVTEDNLRRKRIFFNPEKIKCWSDIAENHRLTLKNYDVDESNFTFVTLKLTYDNFKFDIIFKAVLPENEEIVSSFSQIGHIIHLNLREHLFEYRYLIGQVLLDKIKTCRTVVNKSNIIDNTYRNFKMEVIAGEEDFLVTVKENRCNFQLDFSKVYWNPRLCKEHERILEFLKPEDVLFDVFCGVGPFSIPAAKRKCQVFANDLNPDSFKWLEHNAKSNKIDMTRLKLYNQDGKDFICTIFKDYVTDIFNGKKILKNEAKIHITMNLPALAVEFLNSFNALLSIEDLSSNIKCDIIVYVYCFAVGEDPVKISKEKVIENIGYDISKDIIDVFNVRTVSPKKEMMRVTFKLSKEVLFSKKLVQNDEPPIKKLCV</sequence>
<dbReference type="GO" id="GO:0070901">
    <property type="term" value="P:mitochondrial tRNA methylation"/>
    <property type="evidence" value="ECO:0007669"/>
    <property type="project" value="TreeGrafter"/>
</dbReference>
<dbReference type="Gene3D" id="3.40.50.150">
    <property type="entry name" value="Vaccinia Virus protein VP39"/>
    <property type="match status" value="1"/>
</dbReference>
<dbReference type="EC" id="2.1.1.228" evidence="11"/>
<keyword evidence="5 11" id="KW-0949">S-adenosyl-L-methionine</keyword>
<dbReference type="FunFam" id="3.30.300.110:FF:000001">
    <property type="entry name" value="tRNA (guanine(37)-N1)-methyltransferase"/>
    <property type="match status" value="1"/>
</dbReference>
<proteinExistence type="inferred from homology"/>
<dbReference type="SUPFAM" id="SSF53335">
    <property type="entry name" value="S-adenosyl-L-methionine-dependent methyltransferases"/>
    <property type="match status" value="1"/>
</dbReference>
<comment type="similarity">
    <text evidence="11">Belongs to the TRM5 / TYW2 family.</text>
</comment>
<feature type="binding site" evidence="11">
    <location>
        <position position="342"/>
    </location>
    <ligand>
        <name>S-adenosyl-L-methionine</name>
        <dbReference type="ChEBI" id="CHEBI:59789"/>
    </ligand>
</feature>
<evidence type="ECO:0000256" key="7">
    <source>
        <dbReference type="ARBA" id="ARBA00023128"/>
    </source>
</evidence>
<evidence type="ECO:0000256" key="3">
    <source>
        <dbReference type="ARBA" id="ARBA00022603"/>
    </source>
</evidence>
<dbReference type="GO" id="GO:0052906">
    <property type="term" value="F:tRNA (guanine(37)-N1)-methyltransferase activity"/>
    <property type="evidence" value="ECO:0007669"/>
    <property type="project" value="UniProtKB-UniRule"/>
</dbReference>
<dbReference type="PROSITE" id="PS51684">
    <property type="entry name" value="SAM_MT_TRM5_TYW2"/>
    <property type="match status" value="1"/>
</dbReference>
<keyword evidence="7 11" id="KW-0496">Mitochondrion</keyword>
<comment type="catalytic activity">
    <reaction evidence="10 11">
        <text>guanosine(37) in tRNA + S-adenosyl-L-methionine = N(1)-methylguanosine(37) in tRNA + S-adenosyl-L-homocysteine + H(+)</text>
        <dbReference type="Rhea" id="RHEA:36899"/>
        <dbReference type="Rhea" id="RHEA-COMP:10145"/>
        <dbReference type="Rhea" id="RHEA-COMP:10147"/>
        <dbReference type="ChEBI" id="CHEBI:15378"/>
        <dbReference type="ChEBI" id="CHEBI:57856"/>
        <dbReference type="ChEBI" id="CHEBI:59789"/>
        <dbReference type="ChEBI" id="CHEBI:73542"/>
        <dbReference type="ChEBI" id="CHEBI:74269"/>
        <dbReference type="EC" id="2.1.1.228"/>
    </reaction>
</comment>
<feature type="domain" description="SAM-dependent methyltransferase TRM5/TYW2-type" evidence="12">
    <location>
        <begin position="152"/>
        <end position="428"/>
    </location>
</feature>
<feature type="binding site" evidence="11">
    <location>
        <begin position="308"/>
        <end position="309"/>
    </location>
    <ligand>
        <name>S-adenosyl-L-methionine</name>
        <dbReference type="ChEBI" id="CHEBI:59789"/>
    </ligand>
</feature>
<comment type="caution">
    <text evidence="13">The sequence shown here is derived from an EMBL/GenBank/DDBJ whole genome shotgun (WGS) entry which is preliminary data.</text>
</comment>
<dbReference type="InterPro" id="IPR030382">
    <property type="entry name" value="MeTrfase_TRM5/TYW2"/>
</dbReference>
<evidence type="ECO:0000256" key="8">
    <source>
        <dbReference type="ARBA" id="ARBA00023242"/>
    </source>
</evidence>
<name>A0A821LQ93_9NEOP</name>
<protein>
    <recommendedName>
        <fullName evidence="11">tRNA (guanine(37)-N1)-methyltransferase</fullName>
        <ecNumber evidence="11">2.1.1.228</ecNumber>
    </recommendedName>
    <alternativeName>
        <fullName evidence="11">M1G-methyltransferase</fullName>
    </alternativeName>
    <alternativeName>
        <fullName evidence="11">tRNA [GM37] methyltransferase</fullName>
    </alternativeName>
    <alternativeName>
        <fullName evidence="11">tRNA methyltransferase 5 homolog</fullName>
    </alternativeName>
</protein>
<evidence type="ECO:0000256" key="9">
    <source>
        <dbReference type="ARBA" id="ARBA00045951"/>
    </source>
</evidence>
<dbReference type="Proteomes" id="UP000663880">
    <property type="component" value="Unassembled WGS sequence"/>
</dbReference>
<keyword evidence="8 11" id="KW-0539">Nucleus</keyword>
<evidence type="ECO:0000256" key="1">
    <source>
        <dbReference type="ARBA" id="ARBA00009775"/>
    </source>
</evidence>
<comment type="function">
    <text evidence="9">Involved in mitochondrial tRNA methylation. Specifically methylates the N1 position of guanosine-37 in various tRNAs. Methylation is not dependent on the nature of the nucleoside 5' of the target nucleoside. This is the first step in the biosynthesis of wybutosine (yW), a modified base adjacent to the anticodon of tRNAs and required for accurate decoding.</text>
</comment>
<evidence type="ECO:0000256" key="5">
    <source>
        <dbReference type="ARBA" id="ARBA00022691"/>
    </source>
</evidence>
<dbReference type="Gene3D" id="3.30.300.110">
    <property type="entry name" value="Met-10+ protein-like domains"/>
    <property type="match status" value="1"/>
</dbReference>
<dbReference type="Pfam" id="PF02475">
    <property type="entry name" value="TRM5-TYW2_MTfase"/>
    <property type="match status" value="1"/>
</dbReference>
<gene>
    <name evidence="13" type="ORF">PMACD_LOCUS957</name>
</gene>
<evidence type="ECO:0000313" key="13">
    <source>
        <dbReference type="EMBL" id="CAF4755400.1"/>
    </source>
</evidence>
<evidence type="ECO:0000256" key="11">
    <source>
        <dbReference type="HAMAP-Rule" id="MF_03152"/>
    </source>
</evidence>
<dbReference type="InterPro" id="IPR056743">
    <property type="entry name" value="TRM5-TYW2-like_MTfase"/>
</dbReference>
<evidence type="ECO:0000256" key="6">
    <source>
        <dbReference type="ARBA" id="ARBA00022694"/>
    </source>
</evidence>
<comment type="subcellular location">
    <subcellularLocation>
        <location evidence="11">Mitochondrion matrix</location>
    </subcellularLocation>
    <subcellularLocation>
        <location evidence="11">Nucleus</location>
    </subcellularLocation>
    <subcellularLocation>
        <location evidence="11">Cytoplasm</location>
    </subcellularLocation>
    <text evidence="11">Predominantly in the mitochondria and in the nucleus.</text>
</comment>
<keyword evidence="14" id="KW-1185">Reference proteome</keyword>
<dbReference type="OrthoDB" id="408788at2759"/>
<comment type="subunit">
    <text evidence="11">Monomer.</text>
</comment>
<dbReference type="Pfam" id="PF25133">
    <property type="entry name" value="TYW2_N_2"/>
    <property type="match status" value="1"/>
</dbReference>
<evidence type="ECO:0000259" key="12">
    <source>
        <dbReference type="PROSITE" id="PS51684"/>
    </source>
</evidence>
<dbReference type="PANTHER" id="PTHR23245">
    <property type="entry name" value="TRNA METHYLTRANSFERASE"/>
    <property type="match status" value="1"/>
</dbReference>
<dbReference type="InterPro" id="IPR029063">
    <property type="entry name" value="SAM-dependent_MTases_sf"/>
</dbReference>
<accession>A0A821LQ93</accession>
<dbReference type="GO" id="GO:0002939">
    <property type="term" value="P:tRNA N1-guanine methylation"/>
    <property type="evidence" value="ECO:0007669"/>
    <property type="project" value="TreeGrafter"/>
</dbReference>
<dbReference type="AlphaFoldDB" id="A0A821LQ93"/>